<protein>
    <submittedName>
        <fullName evidence="9">Cytochrome P450 family protein</fullName>
    </submittedName>
</protein>
<dbReference type="PANTHER" id="PTHR24305">
    <property type="entry name" value="CYTOCHROME P450"/>
    <property type="match status" value="1"/>
</dbReference>
<name>A0A165IIB5_XYLHT</name>
<keyword evidence="6" id="KW-0503">Monooxygenase</keyword>
<feature type="region of interest" description="Disordered" evidence="7">
    <location>
        <begin position="372"/>
        <end position="397"/>
    </location>
</feature>
<keyword evidence="6" id="KW-0560">Oxidoreductase</keyword>
<proteinExistence type="inferred from homology"/>
<dbReference type="PROSITE" id="PS00086">
    <property type="entry name" value="CYTOCHROME_P450"/>
    <property type="match status" value="1"/>
</dbReference>
<dbReference type="OMA" id="PETWQPK"/>
<dbReference type="InterPro" id="IPR002403">
    <property type="entry name" value="Cyt_P450_E_grp-IV"/>
</dbReference>
<dbReference type="SUPFAM" id="SSF48264">
    <property type="entry name" value="Cytochrome P450"/>
    <property type="match status" value="1"/>
</dbReference>
<keyword evidence="3 5" id="KW-0479">Metal-binding</keyword>
<reference evidence="9 10" key="1">
    <citation type="journal article" date="2016" name="Fungal Biol.">
        <title>The genome of Xylona heveae provides a window into fungal endophytism.</title>
        <authorList>
            <person name="Gazis R."/>
            <person name="Kuo A."/>
            <person name="Riley R."/>
            <person name="LaButti K."/>
            <person name="Lipzen A."/>
            <person name="Lin J."/>
            <person name="Amirebrahimi M."/>
            <person name="Hesse C.N."/>
            <person name="Spatafora J.W."/>
            <person name="Henrissat B."/>
            <person name="Hainaut M."/>
            <person name="Grigoriev I.V."/>
            <person name="Hibbett D.S."/>
        </authorList>
    </citation>
    <scope>NUCLEOTIDE SEQUENCE [LARGE SCALE GENOMIC DNA]</scope>
    <source>
        <strain evidence="9 10">TC161</strain>
    </source>
</reference>
<dbReference type="PRINTS" id="PR00385">
    <property type="entry name" value="P450"/>
</dbReference>
<organism evidence="9 10">
    <name type="scientific">Xylona heveae (strain CBS 132557 / TC161)</name>
    <dbReference type="NCBI Taxonomy" id="1328760"/>
    <lineage>
        <taxon>Eukaryota</taxon>
        <taxon>Fungi</taxon>
        <taxon>Dikarya</taxon>
        <taxon>Ascomycota</taxon>
        <taxon>Pezizomycotina</taxon>
        <taxon>Xylonomycetes</taxon>
        <taxon>Xylonales</taxon>
        <taxon>Xylonaceae</taxon>
        <taxon>Xylona</taxon>
    </lineage>
</organism>
<comment type="cofactor">
    <cofactor evidence="1 5">
        <name>heme</name>
        <dbReference type="ChEBI" id="CHEBI:30413"/>
    </cofactor>
</comment>
<keyword evidence="8" id="KW-0472">Membrane</keyword>
<evidence type="ECO:0000256" key="3">
    <source>
        <dbReference type="ARBA" id="ARBA00022723"/>
    </source>
</evidence>
<dbReference type="GO" id="GO:0020037">
    <property type="term" value="F:heme binding"/>
    <property type="evidence" value="ECO:0007669"/>
    <property type="project" value="InterPro"/>
</dbReference>
<evidence type="ECO:0000256" key="4">
    <source>
        <dbReference type="ARBA" id="ARBA00023004"/>
    </source>
</evidence>
<feature type="compositionally biased region" description="Low complexity" evidence="7">
    <location>
        <begin position="385"/>
        <end position="397"/>
    </location>
</feature>
<dbReference type="InParanoid" id="A0A165IIB5"/>
<keyword evidence="8" id="KW-1133">Transmembrane helix</keyword>
<evidence type="ECO:0000256" key="5">
    <source>
        <dbReference type="PIRSR" id="PIRSR602403-1"/>
    </source>
</evidence>
<keyword evidence="5 6" id="KW-0349">Heme</keyword>
<dbReference type="InterPro" id="IPR017972">
    <property type="entry name" value="Cyt_P450_CS"/>
</dbReference>
<feature type="transmembrane region" description="Helical" evidence="8">
    <location>
        <begin position="12"/>
        <end position="35"/>
    </location>
</feature>
<dbReference type="GeneID" id="28899004"/>
<dbReference type="InterPro" id="IPR001128">
    <property type="entry name" value="Cyt_P450"/>
</dbReference>
<sequence length="572" mass="64152">MGFMANLLTLRSIPSIAFVSVVFLALYKYIIYPLFLSPLSKLPNAHPTAPISPAWILYCRWSGRENRSIQAAHAKYGPVVRLGPNEISVNSVEDGIRPVYSGGFEKHAWYPNVFSNYSKRNMFAMMESKPHSNRKRMLSNIYAKSTLSNSTHLHALSEILLYERFFPIFQNLAANSTPVDMFDLLNGVTMDFITGYLFGLSASTNFMQNPDKRHRCMEMFHHRGTNLFWPQELPKFTRFLGRLGIHMQNQKTLRMANREIEQFNIDMCDAADRALESNKQDIEKSAADEPVVYAQLKTAMSKQRIKESGELTEKDFADQRLQIASELLDHLAAGHETSAIALTYTMWELSQRPALQSKLRAELLTLSPNLVLSHPSDPSHPPSPSSSSSSPARPIPSFKDLDTLPLLHAILYETLRLHPSIPGPQPRVTPPSGTSLGGYAAIPGGVRVSAQPYSLHRCENVFPEPEKWLPERWMEAPDFERSEKKGIEEDGDEEAGEKVSIREKEKYFWAFGSGGRMCVGSNFAIHEMKLVLASVYSNYTTTIVDDTGIEQGDGYTTGPVGGKLVLKFDAVV</sequence>
<dbReference type="EMBL" id="KV407455">
    <property type="protein sequence ID" value="KZF24939.1"/>
    <property type="molecule type" value="Genomic_DNA"/>
</dbReference>
<evidence type="ECO:0000313" key="9">
    <source>
        <dbReference type="EMBL" id="KZF24939.1"/>
    </source>
</evidence>
<dbReference type="GO" id="GO:0005506">
    <property type="term" value="F:iron ion binding"/>
    <property type="evidence" value="ECO:0007669"/>
    <property type="project" value="InterPro"/>
</dbReference>
<evidence type="ECO:0000313" key="10">
    <source>
        <dbReference type="Proteomes" id="UP000076632"/>
    </source>
</evidence>
<dbReference type="GO" id="GO:0016705">
    <property type="term" value="F:oxidoreductase activity, acting on paired donors, with incorporation or reduction of molecular oxygen"/>
    <property type="evidence" value="ECO:0007669"/>
    <property type="project" value="InterPro"/>
</dbReference>
<evidence type="ECO:0000256" key="6">
    <source>
        <dbReference type="RuleBase" id="RU000461"/>
    </source>
</evidence>
<dbReference type="RefSeq" id="XP_018190494.1">
    <property type="nucleotide sequence ID" value="XM_018333867.1"/>
</dbReference>
<dbReference type="PRINTS" id="PR00465">
    <property type="entry name" value="EP450IV"/>
</dbReference>
<dbReference type="InterPro" id="IPR036396">
    <property type="entry name" value="Cyt_P450_sf"/>
</dbReference>
<keyword evidence="10" id="KW-1185">Reference proteome</keyword>
<keyword evidence="8" id="KW-0812">Transmembrane</keyword>
<dbReference type="Pfam" id="PF00067">
    <property type="entry name" value="p450"/>
    <property type="match status" value="1"/>
</dbReference>
<dbReference type="GO" id="GO:0004497">
    <property type="term" value="F:monooxygenase activity"/>
    <property type="evidence" value="ECO:0007669"/>
    <property type="project" value="UniProtKB-KW"/>
</dbReference>
<gene>
    <name evidence="9" type="ORF">L228DRAFT_255058</name>
</gene>
<dbReference type="AlphaFoldDB" id="A0A165IIB5"/>
<dbReference type="CDD" id="cd11059">
    <property type="entry name" value="CYP_fungal"/>
    <property type="match status" value="1"/>
</dbReference>
<dbReference type="InterPro" id="IPR050121">
    <property type="entry name" value="Cytochrome_P450_monoxygenase"/>
</dbReference>
<evidence type="ECO:0000256" key="2">
    <source>
        <dbReference type="ARBA" id="ARBA00010617"/>
    </source>
</evidence>
<accession>A0A165IIB5</accession>
<dbReference type="STRING" id="1328760.A0A165IIB5"/>
<evidence type="ECO:0000256" key="7">
    <source>
        <dbReference type="SAM" id="MobiDB-lite"/>
    </source>
</evidence>
<comment type="similarity">
    <text evidence="2 6">Belongs to the cytochrome P450 family.</text>
</comment>
<dbReference type="Gene3D" id="1.10.630.10">
    <property type="entry name" value="Cytochrome P450"/>
    <property type="match status" value="1"/>
</dbReference>
<dbReference type="OrthoDB" id="1470350at2759"/>
<evidence type="ECO:0000256" key="8">
    <source>
        <dbReference type="SAM" id="Phobius"/>
    </source>
</evidence>
<dbReference type="Proteomes" id="UP000076632">
    <property type="component" value="Unassembled WGS sequence"/>
</dbReference>
<feature type="binding site" description="axial binding residue" evidence="5">
    <location>
        <position position="518"/>
    </location>
    <ligand>
        <name>heme</name>
        <dbReference type="ChEBI" id="CHEBI:30413"/>
    </ligand>
    <ligandPart>
        <name>Fe</name>
        <dbReference type="ChEBI" id="CHEBI:18248"/>
    </ligandPart>
</feature>
<dbReference type="PANTHER" id="PTHR24305:SF166">
    <property type="entry name" value="CYTOCHROME P450 12A4, MITOCHONDRIAL-RELATED"/>
    <property type="match status" value="1"/>
</dbReference>
<keyword evidence="4 5" id="KW-0408">Iron</keyword>
<evidence type="ECO:0000256" key="1">
    <source>
        <dbReference type="ARBA" id="ARBA00001971"/>
    </source>
</evidence>